<dbReference type="Proteomes" id="UP000521872">
    <property type="component" value="Unassembled WGS sequence"/>
</dbReference>
<name>A0A8H4VKU1_9AGAR</name>
<accession>A0A8H4VKU1</accession>
<gene>
    <name evidence="1" type="ORF">D9613_003485</name>
</gene>
<sequence>MVDKMFSDMADQFTENGTIFYPNGMDLLYCAFDRDLGEVPDYTHYTTIFKSRTESLKKHCTLHLYDDEATSFEMSDPGSWKIMEDGGYYRKLGR</sequence>
<dbReference type="AlphaFoldDB" id="A0A8H4VKU1"/>
<proteinExistence type="predicted"/>
<evidence type="ECO:0000313" key="2">
    <source>
        <dbReference type="Proteomes" id="UP000521872"/>
    </source>
</evidence>
<dbReference type="EMBL" id="JAACJL010000044">
    <property type="protein sequence ID" value="KAF4614501.1"/>
    <property type="molecule type" value="Genomic_DNA"/>
</dbReference>
<reference evidence="1 2" key="1">
    <citation type="submission" date="2019-12" db="EMBL/GenBank/DDBJ databases">
        <authorList>
            <person name="Floudas D."/>
            <person name="Bentzer J."/>
            <person name="Ahren D."/>
            <person name="Johansson T."/>
            <person name="Persson P."/>
            <person name="Tunlid A."/>
        </authorList>
    </citation>
    <scope>NUCLEOTIDE SEQUENCE [LARGE SCALE GENOMIC DNA]</scope>
    <source>
        <strain evidence="1 2">CBS 102.39</strain>
    </source>
</reference>
<evidence type="ECO:0000313" key="1">
    <source>
        <dbReference type="EMBL" id="KAF4614501.1"/>
    </source>
</evidence>
<protein>
    <submittedName>
        <fullName evidence="1">Uncharacterized protein</fullName>
    </submittedName>
</protein>
<keyword evidence="2" id="KW-1185">Reference proteome</keyword>
<organism evidence="1 2">
    <name type="scientific">Agrocybe pediades</name>
    <dbReference type="NCBI Taxonomy" id="84607"/>
    <lineage>
        <taxon>Eukaryota</taxon>
        <taxon>Fungi</taxon>
        <taxon>Dikarya</taxon>
        <taxon>Basidiomycota</taxon>
        <taxon>Agaricomycotina</taxon>
        <taxon>Agaricomycetes</taxon>
        <taxon>Agaricomycetidae</taxon>
        <taxon>Agaricales</taxon>
        <taxon>Agaricineae</taxon>
        <taxon>Strophariaceae</taxon>
        <taxon>Agrocybe</taxon>
    </lineage>
</organism>
<comment type="caution">
    <text evidence="1">The sequence shown here is derived from an EMBL/GenBank/DDBJ whole genome shotgun (WGS) entry which is preliminary data.</text>
</comment>